<sequence>MRRSLSLLPHALCLGAAVLGLPVTAALAQERPYTPSMTCAAVQALVARQRRIVLATSPNAYEKVYYESGECRNEVTARPAFEPTLDDPYCFAGYRCVQRNNGENSTR</sequence>
<dbReference type="RefSeq" id="WP_350392111.1">
    <property type="nucleotide sequence ID" value="NZ_JBELQE010000022.1"/>
</dbReference>
<dbReference type="EMBL" id="JBELQE010000022">
    <property type="protein sequence ID" value="MER2248910.1"/>
    <property type="molecule type" value="Genomic_DNA"/>
</dbReference>
<gene>
    <name evidence="2" type="ORF">ABS772_03170</name>
</gene>
<feature type="chain" id="PRO_5045964128" evidence="1">
    <location>
        <begin position="29"/>
        <end position="107"/>
    </location>
</feature>
<keyword evidence="3" id="KW-1185">Reference proteome</keyword>
<dbReference type="Proteomes" id="UP001480955">
    <property type="component" value="Unassembled WGS sequence"/>
</dbReference>
<keyword evidence="1" id="KW-0732">Signal</keyword>
<feature type="signal peptide" evidence="1">
    <location>
        <begin position="1"/>
        <end position="28"/>
    </location>
</feature>
<evidence type="ECO:0000256" key="1">
    <source>
        <dbReference type="SAM" id="SignalP"/>
    </source>
</evidence>
<proteinExistence type="predicted"/>
<organism evidence="2 3">
    <name type="scientific">Methylorubrum podarium</name>
    <dbReference type="NCBI Taxonomy" id="200476"/>
    <lineage>
        <taxon>Bacteria</taxon>
        <taxon>Pseudomonadati</taxon>
        <taxon>Pseudomonadota</taxon>
        <taxon>Alphaproteobacteria</taxon>
        <taxon>Hyphomicrobiales</taxon>
        <taxon>Methylobacteriaceae</taxon>
        <taxon>Methylorubrum</taxon>
    </lineage>
</organism>
<protein>
    <submittedName>
        <fullName evidence="2">Uncharacterized protein</fullName>
    </submittedName>
</protein>
<reference evidence="2 3" key="1">
    <citation type="submission" date="2024-06" db="EMBL/GenBank/DDBJ databases">
        <authorList>
            <person name="Campbell A.G."/>
        </authorList>
    </citation>
    <scope>NUCLEOTIDE SEQUENCE [LARGE SCALE GENOMIC DNA]</scope>
    <source>
        <strain evidence="2 3">EM12</strain>
    </source>
</reference>
<evidence type="ECO:0000313" key="2">
    <source>
        <dbReference type="EMBL" id="MER2248910.1"/>
    </source>
</evidence>
<accession>A0ABV1QHN8</accession>
<evidence type="ECO:0000313" key="3">
    <source>
        <dbReference type="Proteomes" id="UP001480955"/>
    </source>
</evidence>
<name>A0ABV1QHN8_9HYPH</name>
<comment type="caution">
    <text evidence="2">The sequence shown here is derived from an EMBL/GenBank/DDBJ whole genome shotgun (WGS) entry which is preliminary data.</text>
</comment>